<dbReference type="GO" id="GO:0003697">
    <property type="term" value="F:single-stranded DNA binding"/>
    <property type="evidence" value="ECO:0007669"/>
    <property type="project" value="TreeGrafter"/>
</dbReference>
<evidence type="ECO:0000313" key="18">
    <source>
        <dbReference type="Proteomes" id="UP000290189"/>
    </source>
</evidence>
<evidence type="ECO:0000256" key="2">
    <source>
        <dbReference type="ARBA" id="ARBA00001946"/>
    </source>
</evidence>
<dbReference type="OrthoDB" id="76908at2759"/>
<protein>
    <recommendedName>
        <fullName evidence="14">RanBP2-type domain-containing protein</fullName>
    </recommendedName>
</protein>
<dbReference type="InterPro" id="IPR036691">
    <property type="entry name" value="Endo/exonu/phosph_ase_sf"/>
</dbReference>
<dbReference type="InterPro" id="IPR001876">
    <property type="entry name" value="Znf_RanBP2"/>
</dbReference>
<dbReference type="InterPro" id="IPR036443">
    <property type="entry name" value="Znf_RanBP2_sf"/>
</dbReference>
<keyword evidence="10" id="KW-0460">Magnesium</keyword>
<evidence type="ECO:0000259" key="14">
    <source>
        <dbReference type="PROSITE" id="PS50199"/>
    </source>
</evidence>
<evidence type="ECO:0000256" key="10">
    <source>
        <dbReference type="ARBA" id="ARBA00022842"/>
    </source>
</evidence>
<dbReference type="InterPro" id="IPR005135">
    <property type="entry name" value="Endo/exonuclease/phosphatase"/>
</dbReference>
<evidence type="ECO:0000256" key="1">
    <source>
        <dbReference type="ARBA" id="ARBA00001936"/>
    </source>
</evidence>
<evidence type="ECO:0000256" key="9">
    <source>
        <dbReference type="ARBA" id="ARBA00022833"/>
    </source>
</evidence>
<dbReference type="Proteomes" id="UP000290189">
    <property type="component" value="Unassembled WGS sequence"/>
</dbReference>
<keyword evidence="12" id="KW-0539">Nucleus</keyword>
<evidence type="ECO:0000256" key="12">
    <source>
        <dbReference type="ARBA" id="ARBA00023242"/>
    </source>
</evidence>
<dbReference type="GO" id="GO:0005737">
    <property type="term" value="C:cytoplasm"/>
    <property type="evidence" value="ECO:0007669"/>
    <property type="project" value="TreeGrafter"/>
</dbReference>
<keyword evidence="4" id="KW-0540">Nuclease</keyword>
<dbReference type="PANTHER" id="PTHR15822:SF4">
    <property type="entry name" value="TYROSYL-DNA PHOSPHODIESTERASE 2"/>
    <property type="match status" value="1"/>
</dbReference>
<dbReference type="GO" id="GO:0006302">
    <property type="term" value="P:double-strand break repair"/>
    <property type="evidence" value="ECO:0007669"/>
    <property type="project" value="TreeGrafter"/>
</dbReference>
<dbReference type="AlphaFoldDB" id="A0A0G4IHR5"/>
<evidence type="ECO:0000256" key="11">
    <source>
        <dbReference type="ARBA" id="ARBA00023204"/>
    </source>
</evidence>
<keyword evidence="6" id="KW-0227">DNA damage</keyword>
<evidence type="ECO:0000256" key="3">
    <source>
        <dbReference type="ARBA" id="ARBA00004322"/>
    </source>
</evidence>
<evidence type="ECO:0000313" key="15">
    <source>
        <dbReference type="EMBL" id="CEO94724.1"/>
    </source>
</evidence>
<dbReference type="EMBL" id="CDSF01000001">
    <property type="protein sequence ID" value="CEO94724.1"/>
    <property type="molecule type" value="Genomic_DNA"/>
</dbReference>
<dbReference type="PROSITE" id="PS50199">
    <property type="entry name" value="ZF_RANBP2_2"/>
    <property type="match status" value="1"/>
</dbReference>
<evidence type="ECO:0000256" key="8">
    <source>
        <dbReference type="ARBA" id="ARBA00022801"/>
    </source>
</evidence>
<dbReference type="STRING" id="37360.A0A0G4IHR5"/>
<dbReference type="Gene3D" id="3.60.10.10">
    <property type="entry name" value="Endonuclease/exonuclease/phosphatase"/>
    <property type="match status" value="1"/>
</dbReference>
<keyword evidence="17" id="KW-1185">Reference proteome</keyword>
<feature type="domain" description="RanBP2-type" evidence="14">
    <location>
        <begin position="1"/>
        <end position="30"/>
    </location>
</feature>
<keyword evidence="11" id="KW-0234">DNA repair</keyword>
<evidence type="ECO:0000256" key="4">
    <source>
        <dbReference type="ARBA" id="ARBA00022722"/>
    </source>
</evidence>
<proteinExistence type="predicted"/>
<keyword evidence="7 13" id="KW-0863">Zinc-finger</keyword>
<dbReference type="Pfam" id="PF03372">
    <property type="entry name" value="Exo_endo_phos"/>
    <property type="match status" value="1"/>
</dbReference>
<reference evidence="16 18" key="2">
    <citation type="submission" date="2018-03" db="EMBL/GenBank/DDBJ databases">
        <authorList>
            <person name="Fogelqvist J."/>
        </authorList>
    </citation>
    <scope>NUCLEOTIDE SEQUENCE [LARGE SCALE GENOMIC DNA]</scope>
</reference>
<dbReference type="EMBL" id="OVEO01000001">
    <property type="protein sequence ID" value="SPQ93017.1"/>
    <property type="molecule type" value="Genomic_DNA"/>
</dbReference>
<dbReference type="SUPFAM" id="SSF90209">
    <property type="entry name" value="Ran binding protein zinc finger-like"/>
    <property type="match status" value="1"/>
</dbReference>
<keyword evidence="9" id="KW-0862">Zinc</keyword>
<evidence type="ECO:0000256" key="6">
    <source>
        <dbReference type="ARBA" id="ARBA00022763"/>
    </source>
</evidence>
<organism evidence="15 17">
    <name type="scientific">Plasmodiophora brassicae</name>
    <name type="common">Clubroot disease agent</name>
    <dbReference type="NCBI Taxonomy" id="37360"/>
    <lineage>
        <taxon>Eukaryota</taxon>
        <taxon>Sar</taxon>
        <taxon>Rhizaria</taxon>
        <taxon>Endomyxa</taxon>
        <taxon>Phytomyxea</taxon>
        <taxon>Plasmodiophorida</taxon>
        <taxon>Plasmodiophoridae</taxon>
        <taxon>Plasmodiophora</taxon>
    </lineage>
</organism>
<evidence type="ECO:0000256" key="5">
    <source>
        <dbReference type="ARBA" id="ARBA00022723"/>
    </source>
</evidence>
<dbReference type="PANTHER" id="PTHR15822">
    <property type="entry name" value="TRAF AND TNF RECEPTOR-ASSOCIATED PROTEIN"/>
    <property type="match status" value="1"/>
</dbReference>
<evidence type="ECO:0000256" key="13">
    <source>
        <dbReference type="PROSITE-ProRule" id="PRU00322"/>
    </source>
</evidence>
<dbReference type="SUPFAM" id="SSF56219">
    <property type="entry name" value="DNase I-like"/>
    <property type="match status" value="1"/>
</dbReference>
<name>A0A0G4IHR5_PLABS</name>
<accession>A0A0G4IHR5</accession>
<evidence type="ECO:0000256" key="7">
    <source>
        <dbReference type="ARBA" id="ARBA00022771"/>
    </source>
</evidence>
<gene>
    <name evidence="15" type="ORF">PBRA_000511</name>
    <name evidence="16" type="ORF">PLBR_LOCUS232</name>
</gene>
<dbReference type="OMA" id="YTIHISH"/>
<comment type="cofactor">
    <cofactor evidence="2">
        <name>Mg(2+)</name>
        <dbReference type="ChEBI" id="CHEBI:18420"/>
    </cofactor>
</comment>
<evidence type="ECO:0000313" key="17">
    <source>
        <dbReference type="Proteomes" id="UP000039324"/>
    </source>
</evidence>
<evidence type="ECO:0000313" key="16">
    <source>
        <dbReference type="EMBL" id="SPQ93017.1"/>
    </source>
</evidence>
<comment type="subcellular location">
    <subcellularLocation>
        <location evidence="3">Nucleus</location>
        <location evidence="3">PML body</location>
    </subcellularLocation>
</comment>
<keyword evidence="8" id="KW-0378">Hydrolase</keyword>
<geneLocation type="mitochondrion" evidence="16"/>
<dbReference type="GO" id="GO:0070260">
    <property type="term" value="F:5'-tyrosyl-DNA phosphodiesterase activity"/>
    <property type="evidence" value="ECO:0007669"/>
    <property type="project" value="TreeGrafter"/>
</dbReference>
<keyword evidence="16" id="KW-0496">Mitochondrion</keyword>
<dbReference type="PROSITE" id="PS01358">
    <property type="entry name" value="ZF_RANBP2_1"/>
    <property type="match status" value="1"/>
</dbReference>
<reference evidence="15 17" key="1">
    <citation type="submission" date="2015-02" db="EMBL/GenBank/DDBJ databases">
        <authorList>
            <person name="Chooi Y.-H."/>
        </authorList>
    </citation>
    <scope>NUCLEOTIDE SEQUENCE [LARGE SCALE GENOMIC DNA]</scope>
    <source>
        <strain evidence="15">E3</strain>
    </source>
</reference>
<dbReference type="GO" id="GO:0008270">
    <property type="term" value="F:zinc ion binding"/>
    <property type="evidence" value="ECO:0007669"/>
    <property type="project" value="UniProtKB-KW"/>
</dbReference>
<dbReference type="Gene3D" id="2.30.30.380">
    <property type="entry name" value="Zn-finger domain of Sec23/24"/>
    <property type="match status" value="1"/>
</dbReference>
<sequence length="282" mass="31470">MASSWACPACTLENESMHLVCDACLRERDADGAAGPNQFTLLSMNAWFDDVHTAARLDAIVRTVGDVDAHAVVLQELRPDMFAYIRPLMGSLGFTTRSTILPRGYGEAIFLRESVLPHRAASSRDLPNSVMGPRQLHTVTTEFRGHPLVIATAHLESLKDYQAVRLKQLQWSFDALNAVDTPWIFAGDTNLGNRDAFSMPAGIKDAWIECGMKQDHKATWDTRINRNLNTPYSAQCRFDRIFFSESSLSTSGFATVAKQKLPPPFDVFPSDHWGVMSRFAFK</sequence>
<comment type="cofactor">
    <cofactor evidence="1">
        <name>Mn(2+)</name>
        <dbReference type="ChEBI" id="CHEBI:29035"/>
    </cofactor>
</comment>
<keyword evidence="5" id="KW-0479">Metal-binding</keyword>
<dbReference type="Proteomes" id="UP000039324">
    <property type="component" value="Unassembled WGS sequence"/>
</dbReference>
<dbReference type="InterPro" id="IPR051547">
    <property type="entry name" value="TDP2-like"/>
</dbReference>
<dbReference type="GO" id="GO:0004518">
    <property type="term" value="F:nuclease activity"/>
    <property type="evidence" value="ECO:0007669"/>
    <property type="project" value="UniProtKB-KW"/>
</dbReference>